<dbReference type="PIRSF" id="PIRSF016636">
    <property type="entry name" value="AlgI_DltB"/>
    <property type="match status" value="1"/>
</dbReference>
<feature type="transmembrane region" description="Helical" evidence="8">
    <location>
        <begin position="139"/>
        <end position="162"/>
    </location>
</feature>
<dbReference type="GO" id="GO:0016746">
    <property type="term" value="F:acyltransferase activity"/>
    <property type="evidence" value="ECO:0007669"/>
    <property type="project" value="UniProtKB-KW"/>
</dbReference>
<dbReference type="Proteomes" id="UP000306509">
    <property type="component" value="Unassembled WGS sequence"/>
</dbReference>
<dbReference type="RefSeq" id="WP_044296669.1">
    <property type="nucleotide sequence ID" value="NZ_JTGN01000011.1"/>
</dbReference>
<dbReference type="EMBL" id="QGQD01000079">
    <property type="protein sequence ID" value="TLC98919.1"/>
    <property type="molecule type" value="Genomic_DNA"/>
</dbReference>
<keyword evidence="3 7" id="KW-1003">Cell membrane</keyword>
<keyword evidence="4 8" id="KW-0812">Transmembrane</keyword>
<feature type="transmembrane region" description="Helical" evidence="8">
    <location>
        <begin position="371"/>
        <end position="395"/>
    </location>
</feature>
<keyword evidence="7" id="KW-0012">Acyltransferase</keyword>
<feature type="transmembrane region" description="Helical" evidence="8">
    <location>
        <begin position="499"/>
        <end position="518"/>
    </location>
</feature>
<keyword evidence="7" id="KW-0808">Transferase</keyword>
<dbReference type="PANTHER" id="PTHR13285:SF18">
    <property type="entry name" value="PROTEIN-CYSTEINE N-PALMITOYLTRANSFERASE RASP"/>
    <property type="match status" value="1"/>
</dbReference>
<evidence type="ECO:0000256" key="4">
    <source>
        <dbReference type="ARBA" id="ARBA00022692"/>
    </source>
</evidence>
<comment type="caution">
    <text evidence="9">The sequence shown here is derived from an EMBL/GenBank/DDBJ whole genome shotgun (WGS) entry which is preliminary data.</text>
</comment>
<dbReference type="GO" id="GO:0005886">
    <property type="term" value="C:plasma membrane"/>
    <property type="evidence" value="ECO:0007669"/>
    <property type="project" value="UniProtKB-SubCell"/>
</dbReference>
<keyword evidence="10" id="KW-1185">Reference proteome</keyword>
<sequence length="532" mass="61289">MAFVSGSFLVFLFVVFTAYFLTPKKYQWVVLLIASYTFYAFSGVKLLFFLVLTTLVTFMTGRLLGKVNQQTSQYLAAQKKNLSREEKKEYKNKQTTKKRRILFYAVLVNLGILIFLKYFNFLAGNVNSVISLFGSNAKIPVLNLLLPLGISFYTLQSIAYVVDVYRGKYEPDGNIAKFALFMSYFPQIVQGPIARYDQLAHQLYESHKFEYNRVTQGAQLILWGFIKKLVIADRLAVIVNPIFDNYQNYGGILLFIAAAGYGFQVYADFSGGMDIARGVSQILGIDLVLNFERPYFARSLAEFWRRWHITLGSWMKDYVFYPLSLSKQFSKLGKATRKILGNYIGKKLPTFLSMFIVFMLVGVWHGSSWKYVGYGLWNAVIIVSSILLEPFYISVAQKFKVNTECFGWRFFQMVRTFLICSFGRFFSRGLSFLVAVDMIKRTFTEFNPWVLFDGTLLNLGLSIYNILVLIFMIIVMLIVGNLQEKGIHIRESIARQNLYFRWMIYLGALILVLVFGIYGPGYSAAEFIYQQF</sequence>
<comment type="subcellular location">
    <subcellularLocation>
        <location evidence="1">Cell membrane</location>
        <topology evidence="1">Multi-pass membrane protein</topology>
    </subcellularLocation>
</comment>
<reference evidence="9 10" key="1">
    <citation type="journal article" date="2019" name="Anaerobe">
        <title>Detection of Robinsoniella peoriensis in multiple bone samples of a trauma patient.</title>
        <authorList>
            <person name="Schrottner P."/>
            <person name="Hartwich K."/>
            <person name="Bunk B."/>
            <person name="Schober I."/>
            <person name="Helbig S."/>
            <person name="Rudolph W.W."/>
            <person name="Gunzer F."/>
        </authorList>
    </citation>
    <scope>NUCLEOTIDE SEQUENCE [LARGE SCALE GENOMIC DNA]</scope>
    <source>
        <strain evidence="9 10">DSM 106044</strain>
    </source>
</reference>
<organism evidence="9 10">
    <name type="scientific">Robinsoniella peoriensis</name>
    <dbReference type="NCBI Taxonomy" id="180332"/>
    <lineage>
        <taxon>Bacteria</taxon>
        <taxon>Bacillati</taxon>
        <taxon>Bacillota</taxon>
        <taxon>Clostridia</taxon>
        <taxon>Lachnospirales</taxon>
        <taxon>Lachnospiraceae</taxon>
        <taxon>Robinsoniella</taxon>
    </lineage>
</organism>
<evidence type="ECO:0000256" key="2">
    <source>
        <dbReference type="ARBA" id="ARBA00010323"/>
    </source>
</evidence>
<evidence type="ECO:0000256" key="3">
    <source>
        <dbReference type="ARBA" id="ARBA00022475"/>
    </source>
</evidence>
<feature type="transmembrane region" description="Helical" evidence="8">
    <location>
        <begin position="101"/>
        <end position="119"/>
    </location>
</feature>
<evidence type="ECO:0000256" key="7">
    <source>
        <dbReference type="PIRNR" id="PIRNR016636"/>
    </source>
</evidence>
<name>A0A4U8Q2F1_9FIRM</name>
<gene>
    <name evidence="9" type="ORF">DSM106044_04249</name>
</gene>
<dbReference type="PANTHER" id="PTHR13285">
    <property type="entry name" value="ACYLTRANSFERASE"/>
    <property type="match status" value="1"/>
</dbReference>
<keyword evidence="6 7" id="KW-0472">Membrane</keyword>
<dbReference type="Pfam" id="PF03062">
    <property type="entry name" value="MBOAT"/>
    <property type="match status" value="1"/>
</dbReference>
<evidence type="ECO:0000256" key="1">
    <source>
        <dbReference type="ARBA" id="ARBA00004651"/>
    </source>
</evidence>
<dbReference type="InterPro" id="IPR028362">
    <property type="entry name" value="AlgI"/>
</dbReference>
<feature type="transmembrane region" description="Helical" evidence="8">
    <location>
        <begin position="348"/>
        <end position="365"/>
    </location>
</feature>
<evidence type="ECO:0000256" key="6">
    <source>
        <dbReference type="ARBA" id="ARBA00023136"/>
    </source>
</evidence>
<feature type="transmembrane region" description="Helical" evidence="8">
    <location>
        <begin position="456"/>
        <end position="479"/>
    </location>
</feature>
<dbReference type="InterPro" id="IPR051085">
    <property type="entry name" value="MB_O-acyltransferase"/>
</dbReference>
<evidence type="ECO:0000313" key="10">
    <source>
        <dbReference type="Proteomes" id="UP000306509"/>
    </source>
</evidence>
<protein>
    <submittedName>
        <fullName evidence="9">D-alanyl-lipoteichoic acid biosynthesis protein DltB</fullName>
    </submittedName>
</protein>
<evidence type="ECO:0000256" key="5">
    <source>
        <dbReference type="ARBA" id="ARBA00022989"/>
    </source>
</evidence>
<dbReference type="PIRSF" id="PIRSF500217">
    <property type="entry name" value="AlgI"/>
    <property type="match status" value="1"/>
</dbReference>
<dbReference type="InterPro" id="IPR004299">
    <property type="entry name" value="MBOAT_fam"/>
</dbReference>
<dbReference type="GO" id="GO:0042121">
    <property type="term" value="P:alginic acid biosynthetic process"/>
    <property type="evidence" value="ECO:0007669"/>
    <property type="project" value="InterPro"/>
</dbReference>
<dbReference type="InterPro" id="IPR024194">
    <property type="entry name" value="Ac/AlaTfrase_AlgI/DltB"/>
</dbReference>
<evidence type="ECO:0000313" key="9">
    <source>
        <dbReference type="EMBL" id="TLC98919.1"/>
    </source>
</evidence>
<proteinExistence type="inferred from homology"/>
<feature type="transmembrane region" description="Helical" evidence="8">
    <location>
        <begin position="416"/>
        <end position="436"/>
    </location>
</feature>
<keyword evidence="5 8" id="KW-1133">Transmembrane helix</keyword>
<dbReference type="AlphaFoldDB" id="A0A4U8Q2F1"/>
<evidence type="ECO:0000256" key="8">
    <source>
        <dbReference type="SAM" id="Phobius"/>
    </source>
</evidence>
<feature type="transmembrane region" description="Helical" evidence="8">
    <location>
        <begin position="33"/>
        <end position="58"/>
    </location>
</feature>
<dbReference type="STRING" id="180332.GCA_000797495_02680"/>
<comment type="similarity">
    <text evidence="2 7">Belongs to the membrane-bound acyltransferase family.</text>
</comment>
<accession>A0A4U8Q2F1</accession>